<dbReference type="GO" id="GO:0009403">
    <property type="term" value="P:toxin biosynthetic process"/>
    <property type="evidence" value="ECO:0007669"/>
    <property type="project" value="InterPro"/>
</dbReference>
<keyword evidence="7" id="KW-1185">Reference proteome</keyword>
<name>A0A4Y8ISQ4_9BACI</name>
<dbReference type="Proteomes" id="UP000297975">
    <property type="component" value="Unassembled WGS sequence"/>
</dbReference>
<dbReference type="AlphaFoldDB" id="A0A4Y8ISQ4"/>
<keyword evidence="2 5" id="KW-0812">Transmembrane</keyword>
<feature type="transmembrane region" description="Helical" evidence="5">
    <location>
        <begin position="77"/>
        <end position="98"/>
    </location>
</feature>
<organism evidence="6 7">
    <name type="scientific">Filobacillus milosensis</name>
    <dbReference type="NCBI Taxonomy" id="94137"/>
    <lineage>
        <taxon>Bacteria</taxon>
        <taxon>Bacillati</taxon>
        <taxon>Bacillota</taxon>
        <taxon>Bacilli</taxon>
        <taxon>Bacillales</taxon>
        <taxon>Bacillaceae</taxon>
        <taxon>Filobacillus</taxon>
    </lineage>
</organism>
<evidence type="ECO:0000256" key="4">
    <source>
        <dbReference type="ARBA" id="ARBA00023136"/>
    </source>
</evidence>
<dbReference type="GO" id="GO:0016020">
    <property type="term" value="C:membrane"/>
    <property type="evidence" value="ECO:0007669"/>
    <property type="project" value="UniProtKB-SubCell"/>
</dbReference>
<dbReference type="PANTHER" id="PTHR37306:SF1">
    <property type="entry name" value="COLICIN V PRODUCTION PROTEIN"/>
    <property type="match status" value="1"/>
</dbReference>
<dbReference type="EMBL" id="SOPW01000001">
    <property type="protein sequence ID" value="TFB24978.1"/>
    <property type="molecule type" value="Genomic_DNA"/>
</dbReference>
<dbReference type="OrthoDB" id="1809613at2"/>
<accession>A0A4Y8ISQ4</accession>
<keyword evidence="3 5" id="KW-1133">Transmembrane helix</keyword>
<feature type="transmembrane region" description="Helical" evidence="5">
    <location>
        <begin position="27"/>
        <end position="43"/>
    </location>
</feature>
<evidence type="ECO:0000256" key="1">
    <source>
        <dbReference type="ARBA" id="ARBA00004141"/>
    </source>
</evidence>
<evidence type="ECO:0000256" key="3">
    <source>
        <dbReference type="ARBA" id="ARBA00022989"/>
    </source>
</evidence>
<dbReference type="PANTHER" id="PTHR37306">
    <property type="entry name" value="COLICIN V PRODUCTION PROTEIN"/>
    <property type="match status" value="1"/>
</dbReference>
<dbReference type="RefSeq" id="WP_134338438.1">
    <property type="nucleotide sequence ID" value="NZ_SOPW01000001.1"/>
</dbReference>
<evidence type="ECO:0000256" key="5">
    <source>
        <dbReference type="SAM" id="Phobius"/>
    </source>
</evidence>
<protein>
    <submittedName>
        <fullName evidence="6">CvpA family protein</fullName>
    </submittedName>
</protein>
<dbReference type="InterPro" id="IPR003825">
    <property type="entry name" value="Colicin-V_CvpA"/>
</dbReference>
<reference evidence="6 7" key="1">
    <citation type="submission" date="2019-03" db="EMBL/GenBank/DDBJ databases">
        <authorList>
            <person name="He R.-H."/>
        </authorList>
    </citation>
    <scope>NUCLEOTIDE SEQUENCE [LARGE SCALE GENOMIC DNA]</scope>
    <source>
        <strain evidence="7">SH 714</strain>
    </source>
</reference>
<keyword evidence="4 5" id="KW-0472">Membrane</keyword>
<comment type="subcellular location">
    <subcellularLocation>
        <location evidence="1">Membrane</location>
        <topology evidence="1">Multi-pass membrane protein</topology>
    </subcellularLocation>
</comment>
<evidence type="ECO:0000313" key="6">
    <source>
        <dbReference type="EMBL" id="TFB24978.1"/>
    </source>
</evidence>
<proteinExistence type="predicted"/>
<dbReference type="Pfam" id="PF02674">
    <property type="entry name" value="Colicin_V"/>
    <property type="match status" value="1"/>
</dbReference>
<comment type="caution">
    <text evidence="6">The sequence shown here is derived from an EMBL/GenBank/DDBJ whole genome shotgun (WGS) entry which is preliminary data.</text>
</comment>
<evidence type="ECO:0000313" key="7">
    <source>
        <dbReference type="Proteomes" id="UP000297975"/>
    </source>
</evidence>
<feature type="transmembrane region" description="Helical" evidence="5">
    <location>
        <begin position="118"/>
        <end position="141"/>
    </location>
</feature>
<evidence type="ECO:0000256" key="2">
    <source>
        <dbReference type="ARBA" id="ARBA00022692"/>
    </source>
</evidence>
<sequence>MVSLILLILLILGFLIGLKRGFILQFLHLTGFITAFIIALLYFKELASRLELWIPYPDMTDVYFWGAVFNSDALEGAFYHGIAFFAIFFVVKIIMQIIANLLDFVAHLPILHSVNNLLGAIFGVVEMYVILFVLLFFASLIPVDIVQESLNQSVLASFIIEKTPIFSEQLKEKWFTNLE</sequence>
<gene>
    <name evidence="6" type="ORF">E3U55_00890</name>
</gene>